<dbReference type="Proteomes" id="UP001210211">
    <property type="component" value="Unassembled WGS sequence"/>
</dbReference>
<accession>A0AAD6ESX4</accession>
<dbReference type="PANTHER" id="PTHR33136">
    <property type="entry name" value="RAPID ALKALINIZATION FACTOR-LIKE"/>
    <property type="match status" value="1"/>
</dbReference>
<gene>
    <name evidence="6" type="ORF">LUZ61_003599</name>
</gene>
<comment type="similarity">
    <text evidence="1">Belongs to the plant rapid alkalinization factor (RALF) family.</text>
</comment>
<dbReference type="EMBL" id="JAMRDG010000001">
    <property type="protein sequence ID" value="KAJ3699894.1"/>
    <property type="molecule type" value="Genomic_DNA"/>
</dbReference>
<dbReference type="InterPro" id="IPR008801">
    <property type="entry name" value="RALF"/>
</dbReference>
<evidence type="ECO:0000256" key="2">
    <source>
        <dbReference type="ARBA" id="ARBA00022702"/>
    </source>
</evidence>
<dbReference type="PANTHER" id="PTHR33136:SF13">
    <property type="entry name" value="OS10G0328900 PROTEIN"/>
    <property type="match status" value="1"/>
</dbReference>
<evidence type="ECO:0000256" key="3">
    <source>
        <dbReference type="ARBA" id="ARBA00022729"/>
    </source>
</evidence>
<dbReference type="GO" id="GO:0009506">
    <property type="term" value="C:plasmodesma"/>
    <property type="evidence" value="ECO:0007669"/>
    <property type="project" value="TreeGrafter"/>
</dbReference>
<keyword evidence="4" id="KW-1015">Disulfide bond</keyword>
<evidence type="ECO:0000313" key="7">
    <source>
        <dbReference type="Proteomes" id="UP001210211"/>
    </source>
</evidence>
<keyword evidence="2" id="KW-0372">Hormone</keyword>
<proteinExistence type="inferred from homology"/>
<organism evidence="6 7">
    <name type="scientific">Rhynchospora tenuis</name>
    <dbReference type="NCBI Taxonomy" id="198213"/>
    <lineage>
        <taxon>Eukaryota</taxon>
        <taxon>Viridiplantae</taxon>
        <taxon>Streptophyta</taxon>
        <taxon>Embryophyta</taxon>
        <taxon>Tracheophyta</taxon>
        <taxon>Spermatophyta</taxon>
        <taxon>Magnoliopsida</taxon>
        <taxon>Liliopsida</taxon>
        <taxon>Poales</taxon>
        <taxon>Cyperaceae</taxon>
        <taxon>Cyperoideae</taxon>
        <taxon>Rhynchosporeae</taxon>
        <taxon>Rhynchospora</taxon>
    </lineage>
</organism>
<feature type="signal peptide" evidence="5">
    <location>
        <begin position="1"/>
        <end position="23"/>
    </location>
</feature>
<comment type="caution">
    <text evidence="6">The sequence shown here is derived from an EMBL/GenBank/DDBJ whole genome shotgun (WGS) entry which is preliminary data.</text>
</comment>
<dbReference type="AlphaFoldDB" id="A0AAD6ESX4"/>
<evidence type="ECO:0000256" key="4">
    <source>
        <dbReference type="ARBA" id="ARBA00023157"/>
    </source>
</evidence>
<dbReference type="GO" id="GO:0019722">
    <property type="term" value="P:calcium-mediated signaling"/>
    <property type="evidence" value="ECO:0007669"/>
    <property type="project" value="TreeGrafter"/>
</dbReference>
<evidence type="ECO:0000256" key="1">
    <source>
        <dbReference type="ARBA" id="ARBA00009178"/>
    </source>
</evidence>
<sequence length="101" mass="10871">MTTSTQTTICVLLLLAFAISVSAGDFDWVKTGQRRLGDDAELEFGGIPRRFLDTSGYISYGALQADSVPCSQRGASYYNCQPGASANPYSRSCSAITQCRN</sequence>
<dbReference type="GO" id="GO:0005179">
    <property type="term" value="F:hormone activity"/>
    <property type="evidence" value="ECO:0007669"/>
    <property type="project" value="UniProtKB-KW"/>
</dbReference>
<name>A0AAD6ESX4_9POAL</name>
<keyword evidence="7" id="KW-1185">Reference proteome</keyword>
<protein>
    <submittedName>
        <fullName evidence="6">Uncharacterized protein</fullName>
    </submittedName>
</protein>
<dbReference type="Pfam" id="PF05498">
    <property type="entry name" value="RALF"/>
    <property type="match status" value="1"/>
</dbReference>
<keyword evidence="3 5" id="KW-0732">Signal</keyword>
<evidence type="ECO:0000256" key="5">
    <source>
        <dbReference type="SAM" id="SignalP"/>
    </source>
</evidence>
<feature type="chain" id="PRO_5042242267" evidence="5">
    <location>
        <begin position="24"/>
        <end position="101"/>
    </location>
</feature>
<evidence type="ECO:0000313" key="6">
    <source>
        <dbReference type="EMBL" id="KAJ3699894.1"/>
    </source>
</evidence>
<reference evidence="6 7" key="1">
    <citation type="journal article" date="2022" name="Cell">
        <title>Repeat-based holocentromeres influence genome architecture and karyotype evolution.</title>
        <authorList>
            <person name="Hofstatter P.G."/>
            <person name="Thangavel G."/>
            <person name="Lux T."/>
            <person name="Neumann P."/>
            <person name="Vondrak T."/>
            <person name="Novak P."/>
            <person name="Zhang M."/>
            <person name="Costa L."/>
            <person name="Castellani M."/>
            <person name="Scott A."/>
            <person name="Toegelov H."/>
            <person name="Fuchs J."/>
            <person name="Mata-Sucre Y."/>
            <person name="Dias Y."/>
            <person name="Vanzela A.L.L."/>
            <person name="Huettel B."/>
            <person name="Almeida C.C.S."/>
            <person name="Simkova H."/>
            <person name="Souza G."/>
            <person name="Pedrosa-Harand A."/>
            <person name="Macas J."/>
            <person name="Mayer K.F.X."/>
            <person name="Houben A."/>
            <person name="Marques A."/>
        </authorList>
    </citation>
    <scope>NUCLEOTIDE SEQUENCE [LARGE SCALE GENOMIC DNA]</scope>
    <source>
        <strain evidence="6">RhyTen1mFocal</strain>
    </source>
</reference>